<name>A0ABR6BA34_9PSEU</name>
<dbReference type="Proteomes" id="UP000517916">
    <property type="component" value="Unassembled WGS sequence"/>
</dbReference>
<proteinExistence type="predicted"/>
<evidence type="ECO:0000313" key="2">
    <source>
        <dbReference type="Proteomes" id="UP000517916"/>
    </source>
</evidence>
<dbReference type="EMBL" id="JACJID010000001">
    <property type="protein sequence ID" value="MBA8923720.1"/>
    <property type="molecule type" value="Genomic_DNA"/>
</dbReference>
<dbReference type="RefSeq" id="WP_158510820.1">
    <property type="nucleotide sequence ID" value="NZ_BAAABQ010000048.1"/>
</dbReference>
<organism evidence="1 2">
    <name type="scientific">Kutzneria viridogrisea</name>
    <dbReference type="NCBI Taxonomy" id="47990"/>
    <lineage>
        <taxon>Bacteria</taxon>
        <taxon>Bacillati</taxon>
        <taxon>Actinomycetota</taxon>
        <taxon>Actinomycetes</taxon>
        <taxon>Pseudonocardiales</taxon>
        <taxon>Pseudonocardiaceae</taxon>
        <taxon>Kutzneria</taxon>
    </lineage>
</organism>
<dbReference type="InterPro" id="IPR046274">
    <property type="entry name" value="DUF6307"/>
</dbReference>
<accession>A0ABR6BA34</accession>
<keyword evidence="2" id="KW-1185">Reference proteome</keyword>
<reference evidence="1 2" key="1">
    <citation type="submission" date="2020-08" db="EMBL/GenBank/DDBJ databases">
        <title>Genomic Encyclopedia of Archaeal and Bacterial Type Strains, Phase II (KMG-II): from individual species to whole genera.</title>
        <authorList>
            <person name="Goeker M."/>
        </authorList>
    </citation>
    <scope>NUCLEOTIDE SEQUENCE [LARGE SCALE GENOMIC DNA]</scope>
    <source>
        <strain evidence="1 2">DSM 43850</strain>
    </source>
</reference>
<protein>
    <submittedName>
        <fullName evidence="1">Uncharacterized protein</fullName>
    </submittedName>
</protein>
<evidence type="ECO:0000313" key="1">
    <source>
        <dbReference type="EMBL" id="MBA8923720.1"/>
    </source>
</evidence>
<dbReference type="Pfam" id="PF19826">
    <property type="entry name" value="DUF6307"/>
    <property type="match status" value="1"/>
</dbReference>
<gene>
    <name evidence="1" type="ORF">BC739_000917</name>
</gene>
<comment type="caution">
    <text evidence="1">The sequence shown here is derived from an EMBL/GenBank/DDBJ whole genome shotgun (WGS) entry which is preliminary data.</text>
</comment>
<sequence length="48" mass="5446">MSQTYDQRRTTVEHVLETEKIHAGKGKTLAELAAKVLDALDHIKEDVR</sequence>